<protein>
    <recommendedName>
        <fullName evidence="4">Lipoprotein</fullName>
    </recommendedName>
</protein>
<dbReference type="AlphaFoldDB" id="A0A1V3SVX4"/>
<name>A0A1V3SVX4_9BACT</name>
<feature type="chain" id="PRO_5012279564" description="Lipoprotein" evidence="1">
    <location>
        <begin position="25"/>
        <end position="122"/>
    </location>
</feature>
<sequence length="122" mass="13646">MTRKLAIALALNISIFLGGCISIADYESGPQQLFDCKDLLNIVHKGTTQQAVEKAFGLPTANMAQMPDGTVKTGLAIYYASRNITEMRSRQLDIKYDKNKKIKWFKLFTTSHGTVREINCTN</sequence>
<keyword evidence="1" id="KW-0732">Signal</keyword>
<comment type="caution">
    <text evidence="2">The sequence shown here is derived from an EMBL/GenBank/DDBJ whole genome shotgun (WGS) entry which is preliminary data.</text>
</comment>
<gene>
    <name evidence="2" type="ORF">BOX24_05370</name>
</gene>
<evidence type="ECO:0000313" key="2">
    <source>
        <dbReference type="EMBL" id="OOH72820.1"/>
    </source>
</evidence>
<dbReference type="RefSeq" id="WP_077303919.1">
    <property type="nucleotide sequence ID" value="NZ_MPOJ01000010.1"/>
</dbReference>
<proteinExistence type="predicted"/>
<organism evidence="2 3">
    <name type="scientific">Leptospirillum ferriphilum</name>
    <dbReference type="NCBI Taxonomy" id="178606"/>
    <lineage>
        <taxon>Bacteria</taxon>
        <taxon>Pseudomonadati</taxon>
        <taxon>Nitrospirota</taxon>
        <taxon>Nitrospiria</taxon>
        <taxon>Nitrospirales</taxon>
        <taxon>Nitrospiraceae</taxon>
        <taxon>Leptospirillum</taxon>
    </lineage>
</organism>
<feature type="signal peptide" evidence="1">
    <location>
        <begin position="1"/>
        <end position="24"/>
    </location>
</feature>
<dbReference type="PROSITE" id="PS51257">
    <property type="entry name" value="PROKAR_LIPOPROTEIN"/>
    <property type="match status" value="1"/>
</dbReference>
<accession>A0A1V3SVX4</accession>
<reference evidence="2 3" key="1">
    <citation type="submission" date="2016-11" db="EMBL/GenBank/DDBJ databases">
        <title>Comparative genomics of co-occurring bacteria in distinct bioleaching systems unravels niche-specific adaptation.</title>
        <authorList>
            <person name="Zhang X."/>
            <person name="Liu X."/>
            <person name="Yin H."/>
        </authorList>
    </citation>
    <scope>NUCLEOTIDE SEQUENCE [LARGE SCALE GENOMIC DNA]</scope>
    <source>
        <strain evidence="2 3">DX</strain>
    </source>
</reference>
<evidence type="ECO:0000313" key="3">
    <source>
        <dbReference type="Proteomes" id="UP000188586"/>
    </source>
</evidence>
<evidence type="ECO:0008006" key="4">
    <source>
        <dbReference type="Google" id="ProtNLM"/>
    </source>
</evidence>
<dbReference type="Proteomes" id="UP000188586">
    <property type="component" value="Unassembled WGS sequence"/>
</dbReference>
<evidence type="ECO:0000256" key="1">
    <source>
        <dbReference type="SAM" id="SignalP"/>
    </source>
</evidence>
<dbReference type="EMBL" id="MPOJ01000010">
    <property type="protein sequence ID" value="OOH72820.1"/>
    <property type="molecule type" value="Genomic_DNA"/>
</dbReference>